<feature type="coiled-coil region" evidence="11">
    <location>
        <begin position="530"/>
        <end position="578"/>
    </location>
</feature>
<feature type="region of interest" description="Disordered" evidence="12">
    <location>
        <begin position="1"/>
        <end position="128"/>
    </location>
</feature>
<evidence type="ECO:0000313" key="15">
    <source>
        <dbReference type="Proteomes" id="UP001178461"/>
    </source>
</evidence>
<sequence length="1300" mass="149412">MDPCSQGTCRLLQASRGGQKAHEDTLEASPAAGGEEGESRARPPEGQPSARGRSPAWEEERAGEPLRAASAPERNPGWAERAGEAARETPPASRRLLASAWTSSREEHRRQPREKGKQSTLALAEGTQRGRERRKVVFCRGDAAGAARVVEGREAAGGERLSLILWDGCDATGTGYLDKEELTELCRKLHLERQLPLLLENLLGNNLFARVNFEEFKEGFVTILSSSISLGLSDDESSYLEPAVPDEVEPKYIHGAKWYGRRTRPELQGASLETPKYLQEQQAKANGKSQLRRSASLESVESLKSDEEAESTKEQQHEMFEGQGRRCTWHDDLYDSPRKVSPSCFGMTENQVRDIWEDLGVGKNGHLNKQELATVCKNIGLKEMEKEDLEDLFNQLDSDGDGRVSLKEFQLGLFNHSPILCPISSTPLKPRCQRSPSHQIFKDGAHRSTTPSFLSGSVALNLFSSIDDGSGFARPEQVVSIWAQEGVENCKEILKSLDFNMEERVNLLELSAALDEEITVPKSGLQQAAFASYRHELRHLEAQVEQISIERDKAQVELEKVEKRKLQLFEEVDDHNSALEHHNESKMKDLEQDYRGKLSVMKSEAEMEKEQLLQQGNHQKTKLEADIRSLQEEESSLRQKLSLVIKENSRLQSELVEVVQKLSESEKQVLNLQKDLDFMLKDKLGLLDPHSTELFDQEERFAKIIQEYELQCRELRDKNDELQMEVEKLRSQLHESKHSLAWCQMKASRLGERLLPENVKARILDTIQKDEELLLGHQHFPVAGQNGVVFIESGPYSVSIEMELLVEELKEQHQDLKIQLETKVNYYEREIELMKRNFEKERKDVEQGFKIEISELEEQKSDLEELNAKCQEVIDGLKDQLQKLAPAQELERSFEKERSEMEQYYAKEISILGQRLAQERDRLEEDMKMKHEAETHFMRVELHRVSEDNLILKNKLGRFQQEVEDVGEANRKHRKHIDELMVEKEKVMCGIEELNQLNKHYEVEIFQLNTRIDQLSHELSELSSDNNVSRNTVNLLNRRLVELESQRDREAAVARQFQEASAELTKEHLQERLAWQGEKALLEQQLKAWREKASQSQELEAELERSTQECQMLRLTKAQLREEVEECQDRLLEANTSLSMAKFRHSQELEELKGQAGNSVPKACLAELEKRLAEEQNVVRQLQGELDSQAKQMRWQAATYQEEHENLHRLMEEKVGELEMNLKNVQTMLQEKVAELKEQFEKNAKSNLLLKDLYVENAQLMKTLQVTEQRQKNTDNRNLILEEKISSLNKLVREITLASQ</sequence>
<keyword evidence="8 11" id="KW-0175">Coiled coil</keyword>
<dbReference type="EMBL" id="OX395128">
    <property type="protein sequence ID" value="CAI5771261.1"/>
    <property type="molecule type" value="Genomic_DNA"/>
</dbReference>
<feature type="compositionally biased region" description="Polar residues" evidence="12">
    <location>
        <begin position="279"/>
        <end position="299"/>
    </location>
</feature>
<evidence type="ECO:0000256" key="10">
    <source>
        <dbReference type="ARBA" id="ARBA00071185"/>
    </source>
</evidence>
<comment type="subcellular location">
    <subcellularLocation>
        <location evidence="1">Cytoplasm</location>
        <location evidence="1">Cytoskeleton</location>
        <location evidence="1">Microtubule organizing center</location>
        <location evidence="1">Centrosome</location>
    </subcellularLocation>
</comment>
<dbReference type="GO" id="GO:0005874">
    <property type="term" value="C:microtubule"/>
    <property type="evidence" value="ECO:0007669"/>
    <property type="project" value="UniProtKB-KW"/>
</dbReference>
<keyword evidence="7" id="KW-0106">Calcium</keyword>
<feature type="coiled-coil region" evidence="11">
    <location>
        <begin position="991"/>
        <end position="1046"/>
    </location>
</feature>
<dbReference type="GO" id="GO:0005813">
    <property type="term" value="C:centrosome"/>
    <property type="evidence" value="ECO:0007669"/>
    <property type="project" value="UniProtKB-SubCell"/>
</dbReference>
<evidence type="ECO:0000256" key="8">
    <source>
        <dbReference type="ARBA" id="ARBA00023054"/>
    </source>
</evidence>
<evidence type="ECO:0000313" key="14">
    <source>
        <dbReference type="EMBL" id="CAI5771261.1"/>
    </source>
</evidence>
<evidence type="ECO:0000256" key="9">
    <source>
        <dbReference type="ARBA" id="ARBA00023212"/>
    </source>
</evidence>
<protein>
    <recommendedName>
        <fullName evidence="10">Ninein-like protein</fullName>
    </recommendedName>
</protein>
<evidence type="ECO:0000259" key="13">
    <source>
        <dbReference type="PROSITE" id="PS50222"/>
    </source>
</evidence>
<name>A0AA35K3V3_9SAUR</name>
<evidence type="ECO:0000256" key="12">
    <source>
        <dbReference type="SAM" id="MobiDB-lite"/>
    </source>
</evidence>
<keyword evidence="3" id="KW-0597">Phosphoprotein</keyword>
<dbReference type="InterPro" id="IPR011992">
    <property type="entry name" value="EF-hand-dom_pair"/>
</dbReference>
<evidence type="ECO:0000256" key="7">
    <source>
        <dbReference type="ARBA" id="ARBA00022837"/>
    </source>
</evidence>
<evidence type="ECO:0000256" key="11">
    <source>
        <dbReference type="SAM" id="Coils"/>
    </source>
</evidence>
<reference evidence="14" key="1">
    <citation type="submission" date="2022-12" db="EMBL/GenBank/DDBJ databases">
        <authorList>
            <person name="Alioto T."/>
            <person name="Alioto T."/>
            <person name="Gomez Garrido J."/>
        </authorList>
    </citation>
    <scope>NUCLEOTIDE SEQUENCE</scope>
</reference>
<keyword evidence="9" id="KW-0206">Cytoskeleton</keyword>
<feature type="region of interest" description="Disordered" evidence="12">
    <location>
        <begin position="279"/>
        <end position="322"/>
    </location>
</feature>
<dbReference type="GO" id="GO:0005509">
    <property type="term" value="F:calcium ion binding"/>
    <property type="evidence" value="ECO:0007669"/>
    <property type="project" value="InterPro"/>
</dbReference>
<dbReference type="SUPFAM" id="SSF47473">
    <property type="entry name" value="EF-hand"/>
    <property type="match status" value="1"/>
</dbReference>
<feature type="domain" description="EF-hand" evidence="13">
    <location>
        <begin position="384"/>
        <end position="419"/>
    </location>
</feature>
<feature type="compositionally biased region" description="Basic and acidic residues" evidence="12">
    <location>
        <begin position="104"/>
        <end position="117"/>
    </location>
</feature>
<keyword evidence="15" id="KW-1185">Reference proteome</keyword>
<dbReference type="Pfam" id="PF13499">
    <property type="entry name" value="EF-hand_7"/>
    <property type="match status" value="1"/>
</dbReference>
<dbReference type="PROSITE" id="PS00018">
    <property type="entry name" value="EF_HAND_1"/>
    <property type="match status" value="1"/>
</dbReference>
<evidence type="ECO:0000256" key="4">
    <source>
        <dbReference type="ARBA" id="ARBA00022701"/>
    </source>
</evidence>
<dbReference type="SMART" id="SM00054">
    <property type="entry name" value="EFh"/>
    <property type="match status" value="3"/>
</dbReference>
<feature type="coiled-coil region" evidence="11">
    <location>
        <begin position="1165"/>
        <end position="1270"/>
    </location>
</feature>
<feature type="domain" description="EF-hand" evidence="13">
    <location>
        <begin position="347"/>
        <end position="382"/>
    </location>
</feature>
<feature type="coiled-coil region" evidence="11">
    <location>
        <begin position="1079"/>
        <end position="1137"/>
    </location>
</feature>
<dbReference type="PROSITE" id="PS50222">
    <property type="entry name" value="EF_HAND_2"/>
    <property type="match status" value="2"/>
</dbReference>
<dbReference type="InterPro" id="IPR018247">
    <property type="entry name" value="EF_Hand_1_Ca_BS"/>
</dbReference>
<accession>A0AA35K3V3</accession>
<dbReference type="PANTHER" id="PTHR18905:SF12">
    <property type="entry name" value="NINEIN-LIKE PROTEIN"/>
    <property type="match status" value="1"/>
</dbReference>
<dbReference type="FunFam" id="1.10.238.10:FF:000209">
    <property type="entry name" value="Ninein like"/>
    <property type="match status" value="1"/>
</dbReference>
<dbReference type="GO" id="GO:0034454">
    <property type="term" value="P:microtubule anchoring at centrosome"/>
    <property type="evidence" value="ECO:0007669"/>
    <property type="project" value="TreeGrafter"/>
</dbReference>
<dbReference type="Gene3D" id="1.10.238.10">
    <property type="entry name" value="EF-hand"/>
    <property type="match status" value="1"/>
</dbReference>
<evidence type="ECO:0000256" key="6">
    <source>
        <dbReference type="ARBA" id="ARBA00022737"/>
    </source>
</evidence>
<keyword evidence="4" id="KW-0493">Microtubule</keyword>
<keyword evidence="6" id="KW-0677">Repeat</keyword>
<keyword evidence="5" id="KW-0479">Metal-binding</keyword>
<dbReference type="InterPro" id="IPR002048">
    <property type="entry name" value="EF_hand_dom"/>
</dbReference>
<dbReference type="CDD" id="cd00051">
    <property type="entry name" value="EFh"/>
    <property type="match status" value="1"/>
</dbReference>
<feature type="coiled-coil region" evidence="11">
    <location>
        <begin position="799"/>
        <end position="907"/>
    </location>
</feature>
<feature type="compositionally biased region" description="Basic and acidic residues" evidence="12">
    <location>
        <begin position="301"/>
        <end position="322"/>
    </location>
</feature>
<evidence type="ECO:0000256" key="2">
    <source>
        <dbReference type="ARBA" id="ARBA00022490"/>
    </source>
</evidence>
<evidence type="ECO:0000256" key="5">
    <source>
        <dbReference type="ARBA" id="ARBA00022723"/>
    </source>
</evidence>
<gene>
    <name evidence="14" type="ORF">PODLI_1B006297</name>
</gene>
<evidence type="ECO:0000256" key="3">
    <source>
        <dbReference type="ARBA" id="ARBA00022553"/>
    </source>
</evidence>
<feature type="coiled-coil region" evidence="11">
    <location>
        <begin position="613"/>
        <end position="739"/>
    </location>
</feature>
<dbReference type="Proteomes" id="UP001178461">
    <property type="component" value="Chromosome 3"/>
</dbReference>
<proteinExistence type="predicted"/>
<evidence type="ECO:0000256" key="1">
    <source>
        <dbReference type="ARBA" id="ARBA00004300"/>
    </source>
</evidence>
<dbReference type="PANTHER" id="PTHR18905">
    <property type="entry name" value="NINEIN"/>
    <property type="match status" value="1"/>
</dbReference>
<organism evidence="14 15">
    <name type="scientific">Podarcis lilfordi</name>
    <name type="common">Lilford's wall lizard</name>
    <dbReference type="NCBI Taxonomy" id="74358"/>
    <lineage>
        <taxon>Eukaryota</taxon>
        <taxon>Metazoa</taxon>
        <taxon>Chordata</taxon>
        <taxon>Craniata</taxon>
        <taxon>Vertebrata</taxon>
        <taxon>Euteleostomi</taxon>
        <taxon>Lepidosauria</taxon>
        <taxon>Squamata</taxon>
        <taxon>Bifurcata</taxon>
        <taxon>Unidentata</taxon>
        <taxon>Episquamata</taxon>
        <taxon>Laterata</taxon>
        <taxon>Lacertibaenia</taxon>
        <taxon>Lacertidae</taxon>
        <taxon>Podarcis</taxon>
    </lineage>
</organism>
<keyword evidence="2" id="KW-0963">Cytoplasm</keyword>